<dbReference type="InterPro" id="IPR012349">
    <property type="entry name" value="Split_barrel_FMN-bd"/>
</dbReference>
<dbReference type="PANTHER" id="PTHR39428:SF1">
    <property type="entry name" value="F420H(2)-DEPENDENT QUINONE REDUCTASE RV1261C"/>
    <property type="match status" value="1"/>
</dbReference>
<dbReference type="PANTHER" id="PTHR39428">
    <property type="entry name" value="F420H(2)-DEPENDENT QUINONE REDUCTASE RV1261C"/>
    <property type="match status" value="1"/>
</dbReference>
<protein>
    <submittedName>
        <fullName evidence="4">Deazaflavin-dependent nitroreductase family protein</fullName>
    </submittedName>
</protein>
<accession>A0A0U0W892</accession>
<comment type="catalytic activity">
    <reaction evidence="3">
        <text>oxidized coenzyme F420-(gamma-L-Glu)(n) + a quinol + H(+) = reduced coenzyme F420-(gamma-L-Glu)(n) + a quinone</text>
        <dbReference type="Rhea" id="RHEA:39663"/>
        <dbReference type="Rhea" id="RHEA-COMP:12939"/>
        <dbReference type="Rhea" id="RHEA-COMP:14378"/>
        <dbReference type="ChEBI" id="CHEBI:15378"/>
        <dbReference type="ChEBI" id="CHEBI:24646"/>
        <dbReference type="ChEBI" id="CHEBI:132124"/>
        <dbReference type="ChEBI" id="CHEBI:133980"/>
        <dbReference type="ChEBI" id="CHEBI:139511"/>
    </reaction>
</comment>
<gene>
    <name evidence="4" type="ORF">BN971_01815</name>
</gene>
<comment type="similarity">
    <text evidence="1">Belongs to the F420H(2)-dependent quinone reductase family.</text>
</comment>
<dbReference type="GO" id="GO:0005886">
    <property type="term" value="C:plasma membrane"/>
    <property type="evidence" value="ECO:0007669"/>
    <property type="project" value="TreeGrafter"/>
</dbReference>
<evidence type="ECO:0000313" key="4">
    <source>
        <dbReference type="EMBL" id="CPR10353.1"/>
    </source>
</evidence>
<reference evidence="4 5" key="1">
    <citation type="submission" date="2015-03" db="EMBL/GenBank/DDBJ databases">
        <authorList>
            <person name="Murphy D."/>
        </authorList>
    </citation>
    <scope>NUCLEOTIDE SEQUENCE [LARGE SCALE GENOMIC DNA]</scope>
    <source>
        <strain evidence="4 5">DSM 44277</strain>
    </source>
</reference>
<dbReference type="EMBL" id="CSTD01000001">
    <property type="protein sequence ID" value="CPR10353.1"/>
    <property type="molecule type" value="Genomic_DNA"/>
</dbReference>
<proteinExistence type="inferred from homology"/>
<name>A0A0U0W892_MYCBE</name>
<dbReference type="GO" id="GO:0016491">
    <property type="term" value="F:oxidoreductase activity"/>
    <property type="evidence" value="ECO:0007669"/>
    <property type="project" value="UniProtKB-KW"/>
</dbReference>
<evidence type="ECO:0000256" key="3">
    <source>
        <dbReference type="ARBA" id="ARBA00049106"/>
    </source>
</evidence>
<dbReference type="AlphaFoldDB" id="A0A0U0W892"/>
<dbReference type="RefSeq" id="WP_085183099.1">
    <property type="nucleotide sequence ID" value="NZ_CSTD01000001.1"/>
</dbReference>
<dbReference type="GO" id="GO:0070967">
    <property type="term" value="F:coenzyme F420 binding"/>
    <property type="evidence" value="ECO:0007669"/>
    <property type="project" value="TreeGrafter"/>
</dbReference>
<dbReference type="Pfam" id="PF04075">
    <property type="entry name" value="F420H2_quin_red"/>
    <property type="match status" value="1"/>
</dbReference>
<sequence>MNPVFEKALYGYMRLHDKVYQGTHGWIGHRMIWIPSLLLHTVGAKTGRPRTASLAYGRDGENYLVTASNGGAPRSPGWYHNLIAHPDVEINVGPRRFKATARPVLPGDPAYDRLWKIVNKVNRGTYAEYQKRTSRPIPVVVLTPRR</sequence>
<dbReference type="Proteomes" id="UP000198875">
    <property type="component" value="Unassembled WGS sequence"/>
</dbReference>
<evidence type="ECO:0000313" key="5">
    <source>
        <dbReference type="Proteomes" id="UP000198875"/>
    </source>
</evidence>
<keyword evidence="2" id="KW-0560">Oxidoreductase</keyword>
<dbReference type="NCBIfam" id="TIGR00026">
    <property type="entry name" value="hi_GC_TIGR00026"/>
    <property type="match status" value="1"/>
</dbReference>
<organism evidence="4 5">
    <name type="scientific">Mycobacterium bohemicum DSM 44277</name>
    <dbReference type="NCBI Taxonomy" id="1236609"/>
    <lineage>
        <taxon>Bacteria</taxon>
        <taxon>Bacillati</taxon>
        <taxon>Actinomycetota</taxon>
        <taxon>Actinomycetes</taxon>
        <taxon>Mycobacteriales</taxon>
        <taxon>Mycobacteriaceae</taxon>
        <taxon>Mycobacterium</taxon>
    </lineage>
</organism>
<dbReference type="InterPro" id="IPR004378">
    <property type="entry name" value="F420H2_quin_Rdtase"/>
</dbReference>
<evidence type="ECO:0000256" key="2">
    <source>
        <dbReference type="ARBA" id="ARBA00023002"/>
    </source>
</evidence>
<evidence type="ECO:0000256" key="1">
    <source>
        <dbReference type="ARBA" id="ARBA00008710"/>
    </source>
</evidence>
<dbReference type="OrthoDB" id="8225825at2"/>
<dbReference type="Gene3D" id="2.30.110.10">
    <property type="entry name" value="Electron Transport, Fmn-binding Protein, Chain A"/>
    <property type="match status" value="1"/>
</dbReference>